<keyword evidence="2" id="KW-1185">Reference proteome</keyword>
<name>A0A4Y2E4S5_ARAVE</name>
<protein>
    <submittedName>
        <fullName evidence="1">Uncharacterized protein</fullName>
    </submittedName>
</protein>
<dbReference type="Proteomes" id="UP000499080">
    <property type="component" value="Unassembled WGS sequence"/>
</dbReference>
<dbReference type="EMBL" id="BGPR01000511">
    <property type="protein sequence ID" value="GBM24142.1"/>
    <property type="molecule type" value="Genomic_DNA"/>
</dbReference>
<evidence type="ECO:0000313" key="1">
    <source>
        <dbReference type="EMBL" id="GBM24142.1"/>
    </source>
</evidence>
<comment type="caution">
    <text evidence="1">The sequence shown here is derived from an EMBL/GenBank/DDBJ whole genome shotgun (WGS) entry which is preliminary data.</text>
</comment>
<sequence>MSGRRAKKLIKRLSSDARLSRVRNNGLQYLTVWASGSQKILDQNLDLDTLLGEEPGRILNWQQTLQGGSLFGVAWQQQYGVGSTQKWEPVVRRSLLFIYYREASSLGDLHGEKTRRQWHIELLLPSEVRGAIDSG</sequence>
<proteinExistence type="predicted"/>
<dbReference type="AlphaFoldDB" id="A0A4Y2E4S5"/>
<accession>A0A4Y2E4S5</accession>
<reference evidence="1 2" key="1">
    <citation type="journal article" date="2019" name="Sci. Rep.">
        <title>Orb-weaving spider Araneus ventricosus genome elucidates the spidroin gene catalogue.</title>
        <authorList>
            <person name="Kono N."/>
            <person name="Nakamura H."/>
            <person name="Ohtoshi R."/>
            <person name="Moran D.A.P."/>
            <person name="Shinohara A."/>
            <person name="Yoshida Y."/>
            <person name="Fujiwara M."/>
            <person name="Mori M."/>
            <person name="Tomita M."/>
            <person name="Arakawa K."/>
        </authorList>
    </citation>
    <scope>NUCLEOTIDE SEQUENCE [LARGE SCALE GENOMIC DNA]</scope>
</reference>
<organism evidence="1 2">
    <name type="scientific">Araneus ventricosus</name>
    <name type="common">Orbweaver spider</name>
    <name type="synonym">Epeira ventricosa</name>
    <dbReference type="NCBI Taxonomy" id="182803"/>
    <lineage>
        <taxon>Eukaryota</taxon>
        <taxon>Metazoa</taxon>
        <taxon>Ecdysozoa</taxon>
        <taxon>Arthropoda</taxon>
        <taxon>Chelicerata</taxon>
        <taxon>Arachnida</taxon>
        <taxon>Araneae</taxon>
        <taxon>Araneomorphae</taxon>
        <taxon>Entelegynae</taxon>
        <taxon>Araneoidea</taxon>
        <taxon>Araneidae</taxon>
        <taxon>Araneus</taxon>
    </lineage>
</organism>
<gene>
    <name evidence="1" type="ORF">AVEN_50253_1</name>
</gene>
<evidence type="ECO:0000313" key="2">
    <source>
        <dbReference type="Proteomes" id="UP000499080"/>
    </source>
</evidence>